<evidence type="ECO:0000313" key="10">
    <source>
        <dbReference type="Proteomes" id="UP000002072"/>
    </source>
</evidence>
<dbReference type="PANTHER" id="PTHR18964">
    <property type="entry name" value="ROK (REPRESSOR, ORF, KINASE) FAMILY"/>
    <property type="match status" value="1"/>
</dbReference>
<dbReference type="RefSeq" id="WP_012858819.1">
    <property type="nucleotide sequence ID" value="NC_013515.1"/>
</dbReference>
<sequence>MKYYGGIDLGGTNSKIGILDENGNIIYSTIVKTESNLGYKETIKKLSDCLKVGLDENKINYDDFISLGMGVPGPTVNKSTVIMWANFPWPENLNLANEFENQLSKPVYIDNDVNIITLGELWVGAAKGYKNVLGMAIGTGIGGAVVVNGEIISGKNGASGEIGHIPLEKKGRLCGCGKRGCFEAYASATGIERIAKDRLEVNKNNMLYNLTKDRDIEAKDVFECAKQGDKLSMDIVEETAEYLAMGIGTALSILDSDIVVMGGGVALAGEFLTDKIKKYLPDYLMTSIEKNVEIKIAELGNNAGIYGAAYLAMQSKK</sequence>
<dbReference type="KEGG" id="smf:Smon_0799"/>
<dbReference type="SUPFAM" id="SSF53067">
    <property type="entry name" value="Actin-like ATPase domain"/>
    <property type="match status" value="1"/>
</dbReference>
<dbReference type="STRING" id="519441.Smon_0799"/>
<proteinExistence type="inferred from homology"/>
<keyword evidence="6" id="KW-0418">Kinase</keyword>
<dbReference type="GO" id="GO:0005737">
    <property type="term" value="C:cytoplasm"/>
    <property type="evidence" value="ECO:0007669"/>
    <property type="project" value="InterPro"/>
</dbReference>
<dbReference type="GO" id="GO:0004340">
    <property type="term" value="F:glucokinase activity"/>
    <property type="evidence" value="ECO:0007669"/>
    <property type="project" value="UniProtKB-EC"/>
</dbReference>
<dbReference type="EC" id="2.7.1.2" evidence="2"/>
<evidence type="ECO:0000256" key="2">
    <source>
        <dbReference type="ARBA" id="ARBA00012323"/>
    </source>
</evidence>
<organism evidence="9 10">
    <name type="scientific">Streptobacillus moniliformis (strain ATCC 14647 / DSM 12112 / NCTC 10651 / 9901)</name>
    <dbReference type="NCBI Taxonomy" id="519441"/>
    <lineage>
        <taxon>Bacteria</taxon>
        <taxon>Fusobacteriati</taxon>
        <taxon>Fusobacteriota</taxon>
        <taxon>Fusobacteriia</taxon>
        <taxon>Fusobacteriales</taxon>
        <taxon>Leptotrichiaceae</taxon>
        <taxon>Streptobacillus</taxon>
    </lineage>
</organism>
<keyword evidence="4" id="KW-0808">Transferase</keyword>
<reference evidence="9 10" key="1">
    <citation type="journal article" date="2009" name="Stand. Genomic Sci.">
        <title>Complete genome sequence of Streptobacillus moniliformis type strain (9901T).</title>
        <authorList>
            <person name="Nolan M."/>
            <person name="Gronow S."/>
            <person name="Lapidus A."/>
            <person name="Ivanova N."/>
            <person name="Copeland A."/>
            <person name="Lucas S."/>
            <person name="Del Rio T.G."/>
            <person name="Chen F."/>
            <person name="Tice H."/>
            <person name="Pitluck S."/>
            <person name="Cheng J.F."/>
            <person name="Sims D."/>
            <person name="Meincke L."/>
            <person name="Bruce D."/>
            <person name="Goodwin L."/>
            <person name="Brettin T."/>
            <person name="Han C."/>
            <person name="Detter J.C."/>
            <person name="Ovchinikova G."/>
            <person name="Pati A."/>
            <person name="Mavromatis K."/>
            <person name="Mikhailova N."/>
            <person name="Chen A."/>
            <person name="Palaniappan K."/>
            <person name="Land M."/>
            <person name="Hauser L."/>
            <person name="Chang Y.J."/>
            <person name="Jeffries C.D."/>
            <person name="Rohde M."/>
            <person name="Sproer C."/>
            <person name="Goker M."/>
            <person name="Bristow J."/>
            <person name="Eisen J.A."/>
            <person name="Markowitz V."/>
            <person name="Hugenholtz P."/>
            <person name="Kyrpides N.C."/>
            <person name="Klenk H.P."/>
            <person name="Chain P."/>
        </authorList>
    </citation>
    <scope>NUCLEOTIDE SEQUENCE [LARGE SCALE GENOMIC DNA]</scope>
    <source>
        <strain evidence="10">ATCC 14647 / DSM 12112 / NCTC 10651 / 9901</strain>
    </source>
</reference>
<dbReference type="Pfam" id="PF00480">
    <property type="entry name" value="ROK"/>
    <property type="match status" value="1"/>
</dbReference>
<dbReference type="EMBL" id="CP001779">
    <property type="protein sequence ID" value="ACZ01268.1"/>
    <property type="molecule type" value="Genomic_DNA"/>
</dbReference>
<dbReference type="GeneID" id="29672986"/>
<accession>D1AY92</accession>
<dbReference type="AlphaFoldDB" id="D1AY92"/>
<dbReference type="Gene3D" id="3.30.420.40">
    <property type="match status" value="2"/>
</dbReference>
<evidence type="ECO:0000256" key="5">
    <source>
        <dbReference type="ARBA" id="ARBA00022741"/>
    </source>
</evidence>
<dbReference type="PROSITE" id="PS01125">
    <property type="entry name" value="ROK"/>
    <property type="match status" value="1"/>
</dbReference>
<dbReference type="eggNOG" id="COG1940">
    <property type="taxonomic scope" value="Bacteria"/>
</dbReference>
<evidence type="ECO:0000256" key="4">
    <source>
        <dbReference type="ARBA" id="ARBA00022679"/>
    </source>
</evidence>
<keyword evidence="5" id="KW-0547">Nucleotide-binding</keyword>
<dbReference type="Proteomes" id="UP000002072">
    <property type="component" value="Chromosome"/>
</dbReference>
<keyword evidence="7" id="KW-0067">ATP-binding</keyword>
<dbReference type="GO" id="GO:0006096">
    <property type="term" value="P:glycolytic process"/>
    <property type="evidence" value="ECO:0007669"/>
    <property type="project" value="InterPro"/>
</dbReference>
<dbReference type="HOGENOM" id="CLU_036604_0_4_0"/>
<dbReference type="GO" id="GO:0005524">
    <property type="term" value="F:ATP binding"/>
    <property type="evidence" value="ECO:0007669"/>
    <property type="project" value="UniProtKB-KW"/>
</dbReference>
<evidence type="ECO:0000256" key="7">
    <source>
        <dbReference type="ARBA" id="ARBA00022840"/>
    </source>
</evidence>
<dbReference type="InterPro" id="IPR004654">
    <property type="entry name" value="ROK_glcA"/>
</dbReference>
<dbReference type="OrthoDB" id="9810372at2"/>
<dbReference type="InterPro" id="IPR049874">
    <property type="entry name" value="ROK_cs"/>
</dbReference>
<keyword evidence="10" id="KW-1185">Reference proteome</keyword>
<dbReference type="NCBIfam" id="TIGR00744">
    <property type="entry name" value="ROK_glcA_fam"/>
    <property type="match status" value="1"/>
</dbReference>
<name>D1AY92_STRM9</name>
<evidence type="ECO:0000256" key="1">
    <source>
        <dbReference type="ARBA" id="ARBA00006479"/>
    </source>
</evidence>
<evidence type="ECO:0000256" key="3">
    <source>
        <dbReference type="ARBA" id="ARBA00014701"/>
    </source>
</evidence>
<dbReference type="InterPro" id="IPR043129">
    <property type="entry name" value="ATPase_NBD"/>
</dbReference>
<gene>
    <name evidence="9" type="ordered locus">Smon_0799</name>
</gene>
<evidence type="ECO:0000256" key="6">
    <source>
        <dbReference type="ARBA" id="ARBA00022777"/>
    </source>
</evidence>
<dbReference type="InterPro" id="IPR000600">
    <property type="entry name" value="ROK"/>
</dbReference>
<comment type="similarity">
    <text evidence="1">Belongs to the ROK (NagC/XylR) family.</text>
</comment>
<dbReference type="PANTHER" id="PTHR18964:SF149">
    <property type="entry name" value="BIFUNCTIONAL UDP-N-ACETYLGLUCOSAMINE 2-EPIMERASE_N-ACETYLMANNOSAMINE KINASE"/>
    <property type="match status" value="1"/>
</dbReference>
<evidence type="ECO:0000256" key="8">
    <source>
        <dbReference type="ARBA" id="ARBA00032386"/>
    </source>
</evidence>
<protein>
    <recommendedName>
        <fullName evidence="3">Glucokinase</fullName>
        <ecNumber evidence="2">2.7.1.2</ecNumber>
    </recommendedName>
    <alternativeName>
        <fullName evidence="8">Glucose kinase</fullName>
    </alternativeName>
</protein>
<evidence type="ECO:0000313" key="9">
    <source>
        <dbReference type="EMBL" id="ACZ01268.1"/>
    </source>
</evidence>